<evidence type="ECO:0000313" key="4">
    <source>
        <dbReference type="Proteomes" id="UP000481153"/>
    </source>
</evidence>
<dbReference type="Proteomes" id="UP000481153">
    <property type="component" value="Unassembled WGS sequence"/>
</dbReference>
<evidence type="ECO:0000256" key="1">
    <source>
        <dbReference type="SAM" id="MobiDB-lite"/>
    </source>
</evidence>
<name>A0A6G0X377_9STRA</name>
<dbReference type="EMBL" id="VJMJ01000117">
    <property type="protein sequence ID" value="KAF0734260.1"/>
    <property type="molecule type" value="Genomic_DNA"/>
</dbReference>
<organism evidence="3 4">
    <name type="scientific">Aphanomyces euteiches</name>
    <dbReference type="NCBI Taxonomy" id="100861"/>
    <lineage>
        <taxon>Eukaryota</taxon>
        <taxon>Sar</taxon>
        <taxon>Stramenopiles</taxon>
        <taxon>Oomycota</taxon>
        <taxon>Saprolegniomycetes</taxon>
        <taxon>Saprolegniales</taxon>
        <taxon>Verrucalvaceae</taxon>
        <taxon>Aphanomyces</taxon>
    </lineage>
</organism>
<feature type="chain" id="PRO_5026208734" description="Glycine zipper domain-containing protein" evidence="2">
    <location>
        <begin position="33"/>
        <end position="247"/>
    </location>
</feature>
<feature type="compositionally biased region" description="Basic and acidic residues" evidence="1">
    <location>
        <begin position="182"/>
        <end position="218"/>
    </location>
</feature>
<proteinExistence type="predicted"/>
<protein>
    <recommendedName>
        <fullName evidence="5">Glycine zipper domain-containing protein</fullName>
    </recommendedName>
</protein>
<evidence type="ECO:0008006" key="5">
    <source>
        <dbReference type="Google" id="ProtNLM"/>
    </source>
</evidence>
<comment type="caution">
    <text evidence="3">The sequence shown here is derived from an EMBL/GenBank/DDBJ whole genome shotgun (WGS) entry which is preliminary data.</text>
</comment>
<keyword evidence="2" id="KW-0732">Signal</keyword>
<evidence type="ECO:0000313" key="3">
    <source>
        <dbReference type="EMBL" id="KAF0734260.1"/>
    </source>
</evidence>
<accession>A0A6G0X377</accession>
<feature type="region of interest" description="Disordered" evidence="1">
    <location>
        <begin position="182"/>
        <end position="219"/>
    </location>
</feature>
<feature type="signal peptide" evidence="2">
    <location>
        <begin position="1"/>
        <end position="32"/>
    </location>
</feature>
<keyword evidence="4" id="KW-1185">Reference proteome</keyword>
<reference evidence="3 4" key="1">
    <citation type="submission" date="2019-07" db="EMBL/GenBank/DDBJ databases">
        <title>Genomics analysis of Aphanomyces spp. identifies a new class of oomycete effector associated with host adaptation.</title>
        <authorList>
            <person name="Gaulin E."/>
        </authorList>
    </citation>
    <scope>NUCLEOTIDE SEQUENCE [LARGE SCALE GENOMIC DNA]</scope>
    <source>
        <strain evidence="3 4">ATCC 201684</strain>
    </source>
</reference>
<sequence length="247" mass="26091">MPSKHFTFDSISMPSFPLVTWLLLAWLSLVFGRDLALSDPRLDNLETASHALAPLVESQDHLRLETTAHRLRARFRGAVARPPPLHGGKVSSSSVGNPVKQLRVRINAKNVGERVGHHIGSKVGGKIGAIGGAKVGGAIGCKVAGPAGCAIGGKLGYIGGKFVGSKVGGLVGKKIGGDVAPHVERLGKESGSKRSPSREKSRQESCKWSQERREEDPKWLQTTLQESLSFENISLLSGAAAVDLVGG</sequence>
<dbReference type="VEuPathDB" id="FungiDB:AeMF1_002208"/>
<evidence type="ECO:0000256" key="2">
    <source>
        <dbReference type="SAM" id="SignalP"/>
    </source>
</evidence>
<gene>
    <name evidence="3" type="ORF">Ae201684_009121</name>
</gene>
<dbReference type="AlphaFoldDB" id="A0A6G0X377"/>